<accession>A0A164QRR1</accession>
<keyword evidence="7" id="KW-1278">Translocase</keyword>
<keyword evidence="8" id="KW-0066">ATP synthesis</keyword>
<gene>
    <name evidence="11" type="ORF">B4088_0547</name>
</gene>
<dbReference type="InterPro" id="IPR003593">
    <property type="entry name" value="AAA+_ATPase"/>
</dbReference>
<evidence type="ECO:0000256" key="7">
    <source>
        <dbReference type="ARBA" id="ARBA00022967"/>
    </source>
</evidence>
<evidence type="ECO:0000256" key="6">
    <source>
        <dbReference type="ARBA" id="ARBA00022927"/>
    </source>
</evidence>
<dbReference type="PANTHER" id="PTHR15184">
    <property type="entry name" value="ATP SYNTHASE"/>
    <property type="match status" value="1"/>
</dbReference>
<dbReference type="GO" id="GO:0030257">
    <property type="term" value="C:type III protein secretion system complex"/>
    <property type="evidence" value="ECO:0007669"/>
    <property type="project" value="InterPro"/>
</dbReference>
<comment type="caution">
    <text evidence="11">The sequence shown here is derived from an EMBL/GenBank/DDBJ whole genome shotgun (WGS) entry which is preliminary data.</text>
</comment>
<dbReference type="InterPro" id="IPR000194">
    <property type="entry name" value="ATPase_F1/V1/A1_a/bsu_nucl-bd"/>
</dbReference>
<evidence type="ECO:0000313" key="12">
    <source>
        <dbReference type="Proteomes" id="UP000076482"/>
    </source>
</evidence>
<dbReference type="InterPro" id="IPR040627">
    <property type="entry name" value="T3SS_ATPase_C"/>
</dbReference>
<dbReference type="SMART" id="SM00382">
    <property type="entry name" value="AAA"/>
    <property type="match status" value="1"/>
</dbReference>
<dbReference type="GO" id="GO:0005524">
    <property type="term" value="F:ATP binding"/>
    <property type="evidence" value="ECO:0007669"/>
    <property type="project" value="UniProtKB-KW"/>
</dbReference>
<name>A0A164QRR1_BACCE</name>
<dbReference type="NCBIfam" id="TIGR01026">
    <property type="entry name" value="fliI_yscN"/>
    <property type="match status" value="1"/>
</dbReference>
<dbReference type="InterPro" id="IPR005714">
    <property type="entry name" value="ATPase_T3SS_FliI/YscN"/>
</dbReference>
<dbReference type="InterPro" id="IPR027417">
    <property type="entry name" value="P-loop_NTPase"/>
</dbReference>
<dbReference type="AlphaFoldDB" id="A0A164QRR1"/>
<feature type="domain" description="AAA+ ATPase" evidence="10">
    <location>
        <begin position="159"/>
        <end position="339"/>
    </location>
</feature>
<dbReference type="Gene3D" id="3.40.50.12240">
    <property type="match status" value="1"/>
</dbReference>
<evidence type="ECO:0000256" key="3">
    <source>
        <dbReference type="ARBA" id="ARBA00022490"/>
    </source>
</evidence>
<dbReference type="GO" id="GO:0008564">
    <property type="term" value="F:protein-exporting ATPase activity"/>
    <property type="evidence" value="ECO:0007669"/>
    <property type="project" value="UniProtKB-EC"/>
</dbReference>
<keyword evidence="4" id="KW-0547">Nucleotide-binding</keyword>
<dbReference type="Pfam" id="PF18269">
    <property type="entry name" value="T3SS_ATPase_C"/>
    <property type="match status" value="1"/>
</dbReference>
<dbReference type="Proteomes" id="UP000076482">
    <property type="component" value="Unassembled WGS sequence"/>
</dbReference>
<dbReference type="FunFam" id="3.40.50.12240:FF:000002">
    <property type="entry name" value="Flagellum-specific ATP synthase FliI"/>
    <property type="match status" value="1"/>
</dbReference>
<dbReference type="EMBL" id="LJKE01000015">
    <property type="protein sequence ID" value="KZD72086.1"/>
    <property type="molecule type" value="Genomic_DNA"/>
</dbReference>
<evidence type="ECO:0000256" key="5">
    <source>
        <dbReference type="ARBA" id="ARBA00022840"/>
    </source>
</evidence>
<dbReference type="CDD" id="cd01136">
    <property type="entry name" value="ATPase_flagellum-secretory_path_III"/>
    <property type="match status" value="1"/>
</dbReference>
<dbReference type="PANTHER" id="PTHR15184:SF9">
    <property type="entry name" value="SPI-1 TYPE 3 SECRETION SYSTEM ATPASE"/>
    <property type="match status" value="1"/>
</dbReference>
<protein>
    <submittedName>
        <fullName evidence="11">Flagellum-specific ATP synthase FliI</fullName>
    </submittedName>
</protein>
<evidence type="ECO:0000256" key="4">
    <source>
        <dbReference type="ARBA" id="ARBA00022741"/>
    </source>
</evidence>
<dbReference type="PATRIC" id="fig|1396.535.peg.4299"/>
<reference evidence="11 12" key="1">
    <citation type="submission" date="2015-09" db="EMBL/GenBank/DDBJ databases">
        <title>Bacillus cereus food isolates.</title>
        <authorList>
            <person name="Boekhorst J."/>
        </authorList>
    </citation>
    <scope>NUCLEOTIDE SEQUENCE [LARGE SCALE GENOMIC DNA]</scope>
    <source>
        <strain evidence="11 12">B4088</strain>
    </source>
</reference>
<keyword evidence="2" id="KW-0813">Transport</keyword>
<dbReference type="GO" id="GO:0030254">
    <property type="term" value="P:protein secretion by the type III secretion system"/>
    <property type="evidence" value="ECO:0007669"/>
    <property type="project" value="InterPro"/>
</dbReference>
<comment type="catalytic activity">
    <reaction evidence="9">
        <text>ATP + H2O + cellular proteinSide 1 = ADP + phosphate + cellular proteinSide 2.</text>
        <dbReference type="EC" id="7.4.2.8"/>
    </reaction>
</comment>
<keyword evidence="5" id="KW-0067">ATP-binding</keyword>
<evidence type="ECO:0000256" key="8">
    <source>
        <dbReference type="ARBA" id="ARBA00023310"/>
    </source>
</evidence>
<sequence length="436" mass="48581">MWIEKVVEGLSQNNKVFAESFGEVQQIQGQIVISKGPICSVGDICVIGESQTKFEVVALEEQSVHMLPLELGERIRIGDRVYRLEENQITIPHHDELLGWSLNGIAKFLDEEKEELRNREKEEILVLAKEAPHAMKRKRIDTPVKTGVKAIDSMLTLGEGQRMGIFAGSGVGKSTLLGMLAKQTEVDVNVIALIGERGREVREFIEESLGEEGMRRSVLIVATSDELPLMQIKAAQVATAIAEKFRDDGKRVLLMMDSVTRFMLAVKQVDISIGKFEMGGRTPSMELMTQQLLERAGMGQIGSITGLYTVLVSGDDMNGAIADIARGILDGHMILDRKLAMINHYPAIDVLMSKSRVMEFVTSQEHKESAESALKYLGIYAEYKDMIQFGDYKPGKNSELDAAVFLYPKIQEFLRQGRNNPVSFEEVVEELKGFVV</sequence>
<proteinExistence type="predicted"/>
<keyword evidence="6" id="KW-0653">Protein transport</keyword>
<dbReference type="SUPFAM" id="SSF52540">
    <property type="entry name" value="P-loop containing nucleoside triphosphate hydrolases"/>
    <property type="match status" value="1"/>
</dbReference>
<dbReference type="Pfam" id="PF00006">
    <property type="entry name" value="ATP-synt_ab"/>
    <property type="match status" value="1"/>
</dbReference>
<dbReference type="InterPro" id="IPR050053">
    <property type="entry name" value="ATPase_alpha/beta_chains"/>
</dbReference>
<evidence type="ECO:0000256" key="9">
    <source>
        <dbReference type="ARBA" id="ARBA00034006"/>
    </source>
</evidence>
<dbReference type="PROSITE" id="PS00152">
    <property type="entry name" value="ATPASE_ALPHA_BETA"/>
    <property type="match status" value="1"/>
</dbReference>
<dbReference type="GO" id="GO:0016887">
    <property type="term" value="F:ATP hydrolysis activity"/>
    <property type="evidence" value="ECO:0007669"/>
    <property type="project" value="InterPro"/>
</dbReference>
<keyword evidence="3" id="KW-0963">Cytoplasm</keyword>
<evidence type="ECO:0000259" key="10">
    <source>
        <dbReference type="SMART" id="SM00382"/>
    </source>
</evidence>
<dbReference type="GO" id="GO:0005737">
    <property type="term" value="C:cytoplasm"/>
    <property type="evidence" value="ECO:0007669"/>
    <property type="project" value="UniProtKB-SubCell"/>
</dbReference>
<dbReference type="GO" id="GO:0046933">
    <property type="term" value="F:proton-transporting ATP synthase activity, rotational mechanism"/>
    <property type="evidence" value="ECO:0007669"/>
    <property type="project" value="TreeGrafter"/>
</dbReference>
<dbReference type="InterPro" id="IPR020003">
    <property type="entry name" value="ATPase_a/bsu_AS"/>
</dbReference>
<organism evidence="11 12">
    <name type="scientific">Bacillus cereus</name>
    <dbReference type="NCBI Taxonomy" id="1396"/>
    <lineage>
        <taxon>Bacteria</taxon>
        <taxon>Bacillati</taxon>
        <taxon>Bacillota</taxon>
        <taxon>Bacilli</taxon>
        <taxon>Bacillales</taxon>
        <taxon>Bacillaceae</taxon>
        <taxon>Bacillus</taxon>
        <taxon>Bacillus cereus group</taxon>
    </lineage>
</organism>
<comment type="subcellular location">
    <subcellularLocation>
        <location evidence="1">Cytoplasm</location>
    </subcellularLocation>
</comment>
<evidence type="ECO:0000256" key="2">
    <source>
        <dbReference type="ARBA" id="ARBA00022448"/>
    </source>
</evidence>
<evidence type="ECO:0000256" key="1">
    <source>
        <dbReference type="ARBA" id="ARBA00004496"/>
    </source>
</evidence>
<evidence type="ECO:0000313" key="11">
    <source>
        <dbReference type="EMBL" id="KZD72086.1"/>
    </source>
</evidence>